<evidence type="ECO:0000313" key="3">
    <source>
        <dbReference type="Proteomes" id="UP000324897"/>
    </source>
</evidence>
<proteinExistence type="predicted"/>
<dbReference type="OrthoDB" id="694824at2759"/>
<dbReference type="Proteomes" id="UP000324897">
    <property type="component" value="Chromosome 6"/>
</dbReference>
<evidence type="ECO:0000256" key="1">
    <source>
        <dbReference type="SAM" id="MobiDB-lite"/>
    </source>
</evidence>
<feature type="compositionally biased region" description="Polar residues" evidence="1">
    <location>
        <begin position="242"/>
        <end position="252"/>
    </location>
</feature>
<keyword evidence="3" id="KW-1185">Reference proteome</keyword>
<reference evidence="2 3" key="1">
    <citation type="journal article" date="2019" name="Sci. Rep.">
        <title>A high-quality genome of Eragrostis curvula grass provides insights into Poaceae evolution and supports new strategies to enhance forage quality.</title>
        <authorList>
            <person name="Carballo J."/>
            <person name="Santos B.A.C.M."/>
            <person name="Zappacosta D."/>
            <person name="Garbus I."/>
            <person name="Selva J.P."/>
            <person name="Gallo C.A."/>
            <person name="Diaz A."/>
            <person name="Albertini E."/>
            <person name="Caccamo M."/>
            <person name="Echenique V."/>
        </authorList>
    </citation>
    <scope>NUCLEOTIDE SEQUENCE [LARGE SCALE GENOMIC DNA]</scope>
    <source>
        <strain evidence="3">cv. Victoria</strain>
        <tissue evidence="2">Leaf</tissue>
    </source>
</reference>
<organism evidence="2 3">
    <name type="scientific">Eragrostis curvula</name>
    <name type="common">weeping love grass</name>
    <dbReference type="NCBI Taxonomy" id="38414"/>
    <lineage>
        <taxon>Eukaryota</taxon>
        <taxon>Viridiplantae</taxon>
        <taxon>Streptophyta</taxon>
        <taxon>Embryophyta</taxon>
        <taxon>Tracheophyta</taxon>
        <taxon>Spermatophyta</taxon>
        <taxon>Magnoliopsida</taxon>
        <taxon>Liliopsida</taxon>
        <taxon>Poales</taxon>
        <taxon>Poaceae</taxon>
        <taxon>PACMAD clade</taxon>
        <taxon>Chloridoideae</taxon>
        <taxon>Eragrostideae</taxon>
        <taxon>Eragrostidinae</taxon>
        <taxon>Eragrostis</taxon>
    </lineage>
</organism>
<feature type="region of interest" description="Disordered" evidence="1">
    <location>
        <begin position="234"/>
        <end position="254"/>
    </location>
</feature>
<protein>
    <submittedName>
        <fullName evidence="2">Uncharacterized protein</fullName>
    </submittedName>
</protein>
<gene>
    <name evidence="2" type="ORF">EJB05_00358</name>
</gene>
<dbReference type="AlphaFoldDB" id="A0A5J9WMG0"/>
<feature type="non-terminal residue" evidence="2">
    <location>
        <position position="1"/>
    </location>
</feature>
<evidence type="ECO:0000313" key="2">
    <source>
        <dbReference type="EMBL" id="TVU49067.1"/>
    </source>
</evidence>
<dbReference type="Gramene" id="TVU49067">
    <property type="protein sequence ID" value="TVU49067"/>
    <property type="gene ID" value="EJB05_00358"/>
</dbReference>
<feature type="region of interest" description="Disordered" evidence="1">
    <location>
        <begin position="177"/>
        <end position="208"/>
    </location>
</feature>
<comment type="caution">
    <text evidence="2">The sequence shown here is derived from an EMBL/GenBank/DDBJ whole genome shotgun (WGS) entry which is preliminary data.</text>
</comment>
<sequence>MSGQRAGRTTVAASGEVCRAYSGGGERCWAGIVGMPARSATVSVGLPQRWRPRPSRCGVDSPAELLDGEKPAAEVGHVALHEEVAVTEGQVLLLQPGCAGLVILLVVVERGRGGQLDHLEVREVVVEAALKLDVLLRLALAGARVLLAGDDVPGIRSLGAEADEAFHEAVPTPAISTNSTRVGDSCRVGSTTGVTGHGDTSEATPPERFGHIRNDVVLRRNGVVTGHGDTSVPSCVARHGNRSATSGRTAPNTRCRPGCSGCSWSAAGRAPSPSLHTCTPQRPAAERHCPRSASLGSSLSPPRPAEVCSTRRAARANLLDCLTRMRGAAFLARETGQKGPAQVKEKKVRACGLSAQTRAGGSAAWRHAAACAPARQGQLRGRERLMKRRAALELFFLLLS</sequence>
<feature type="non-terminal residue" evidence="2">
    <location>
        <position position="400"/>
    </location>
</feature>
<dbReference type="EMBL" id="RWGY01000002">
    <property type="protein sequence ID" value="TVU49067.1"/>
    <property type="molecule type" value="Genomic_DNA"/>
</dbReference>
<feature type="compositionally biased region" description="Polar residues" evidence="1">
    <location>
        <begin position="177"/>
        <end position="194"/>
    </location>
</feature>
<accession>A0A5J9WMG0</accession>
<name>A0A5J9WMG0_9POAL</name>